<dbReference type="NCBIfam" id="NF005559">
    <property type="entry name" value="PRK07231.1"/>
    <property type="match status" value="1"/>
</dbReference>
<proteinExistence type="inferred from homology"/>
<dbReference type="GO" id="GO:0008206">
    <property type="term" value="P:bile acid metabolic process"/>
    <property type="evidence" value="ECO:0007669"/>
    <property type="project" value="UniProtKB-ARBA"/>
</dbReference>
<reference evidence="3 4" key="1">
    <citation type="submission" date="2019-09" db="EMBL/GenBank/DDBJ databases">
        <title>Whole genome sequences of isolates from the Mars Exploration Rovers.</title>
        <authorList>
            <person name="Seuylemezian A."/>
            <person name="Vaishampayan P."/>
        </authorList>
    </citation>
    <scope>NUCLEOTIDE SEQUENCE [LARGE SCALE GENOMIC DNA]</scope>
    <source>
        <strain evidence="3 4">MER_TA_151</strain>
    </source>
</reference>
<organism evidence="3 4">
    <name type="scientific">Niallia endozanthoxylica</name>
    <dbReference type="NCBI Taxonomy" id="2036016"/>
    <lineage>
        <taxon>Bacteria</taxon>
        <taxon>Bacillati</taxon>
        <taxon>Bacillota</taxon>
        <taxon>Bacilli</taxon>
        <taxon>Bacillales</taxon>
        <taxon>Bacillaceae</taxon>
        <taxon>Niallia</taxon>
    </lineage>
</organism>
<dbReference type="CDD" id="cd05233">
    <property type="entry name" value="SDR_c"/>
    <property type="match status" value="1"/>
</dbReference>
<dbReference type="SUPFAM" id="SSF51735">
    <property type="entry name" value="NAD(P)-binding Rossmann-fold domains"/>
    <property type="match status" value="1"/>
</dbReference>
<dbReference type="EMBL" id="VYKL01000008">
    <property type="protein sequence ID" value="KAA9029451.1"/>
    <property type="molecule type" value="Genomic_DNA"/>
</dbReference>
<sequence length="259" mass="27733">MSVKDKVSIVTGAAKGIGEGIAQKLGEHGSKIIIADIDEEDGIKALDRLESMGIEAIFVKTDISNEQDVKDMIQAGVQEFGGIDILINNAAISLRKSVLDTTLEEWQKVLNINLTGAFLCSKYSIPEMEKRGGGSIVNIASFHADSTIPRIAAYATSKGGLTALTRQMALDCGPLHIRVNAVSPGIIDSGQLIWKDYPNPDEALNQSLAFQPLGRIGTIEDVANSCLFLASDQASYISGHTLRVDGGVFSKMARPLLFD</sequence>
<protein>
    <submittedName>
        <fullName evidence="3">Glucose 1-dehydrogenase</fullName>
        <ecNumber evidence="3">1.1.1.47</ecNumber>
    </submittedName>
</protein>
<dbReference type="OrthoDB" id="9803333at2"/>
<dbReference type="PROSITE" id="PS00061">
    <property type="entry name" value="ADH_SHORT"/>
    <property type="match status" value="1"/>
</dbReference>
<dbReference type="GO" id="GO:0047936">
    <property type="term" value="F:glucose 1-dehydrogenase [NAD(P)+] activity"/>
    <property type="evidence" value="ECO:0007669"/>
    <property type="project" value="UniProtKB-EC"/>
</dbReference>
<dbReference type="Gene3D" id="3.40.50.720">
    <property type="entry name" value="NAD(P)-binding Rossmann-like Domain"/>
    <property type="match status" value="1"/>
</dbReference>
<evidence type="ECO:0000256" key="2">
    <source>
        <dbReference type="ARBA" id="ARBA00023002"/>
    </source>
</evidence>
<accession>A0A5J5I3Q4</accession>
<dbReference type="PRINTS" id="PR00081">
    <property type="entry name" value="GDHRDH"/>
</dbReference>
<comment type="caution">
    <text evidence="3">The sequence shown here is derived from an EMBL/GenBank/DDBJ whole genome shotgun (WGS) entry which is preliminary data.</text>
</comment>
<gene>
    <name evidence="3" type="ORF">F4V44_03140</name>
</gene>
<dbReference type="Proteomes" id="UP000326671">
    <property type="component" value="Unassembled WGS sequence"/>
</dbReference>
<dbReference type="AlphaFoldDB" id="A0A5J5I3Q4"/>
<dbReference type="RefSeq" id="WP_150438541.1">
    <property type="nucleotide sequence ID" value="NZ_VYKL01000008.1"/>
</dbReference>
<name>A0A5J5I3Q4_9BACI</name>
<evidence type="ECO:0000313" key="3">
    <source>
        <dbReference type="EMBL" id="KAA9029451.1"/>
    </source>
</evidence>
<dbReference type="PRINTS" id="PR00080">
    <property type="entry name" value="SDRFAMILY"/>
</dbReference>
<dbReference type="InterPro" id="IPR036291">
    <property type="entry name" value="NAD(P)-bd_dom_sf"/>
</dbReference>
<evidence type="ECO:0000256" key="1">
    <source>
        <dbReference type="ARBA" id="ARBA00006484"/>
    </source>
</evidence>
<dbReference type="Pfam" id="PF13561">
    <property type="entry name" value="adh_short_C2"/>
    <property type="match status" value="1"/>
</dbReference>
<dbReference type="InterPro" id="IPR020904">
    <property type="entry name" value="Sc_DH/Rdtase_CS"/>
</dbReference>
<dbReference type="PANTHER" id="PTHR24321">
    <property type="entry name" value="DEHYDROGENASES, SHORT CHAIN"/>
    <property type="match status" value="1"/>
</dbReference>
<keyword evidence="4" id="KW-1185">Reference proteome</keyword>
<keyword evidence="2 3" id="KW-0560">Oxidoreductase</keyword>
<dbReference type="PANTHER" id="PTHR24321:SF8">
    <property type="entry name" value="ESTRADIOL 17-BETA-DEHYDROGENASE 8-RELATED"/>
    <property type="match status" value="1"/>
</dbReference>
<comment type="similarity">
    <text evidence="1">Belongs to the short-chain dehydrogenases/reductases (SDR) family.</text>
</comment>
<dbReference type="FunFam" id="3.40.50.720:FF:000084">
    <property type="entry name" value="Short-chain dehydrogenase reductase"/>
    <property type="match status" value="1"/>
</dbReference>
<dbReference type="InterPro" id="IPR002347">
    <property type="entry name" value="SDR_fam"/>
</dbReference>
<evidence type="ECO:0000313" key="4">
    <source>
        <dbReference type="Proteomes" id="UP000326671"/>
    </source>
</evidence>
<dbReference type="EC" id="1.1.1.47" evidence="3"/>